<keyword evidence="4 5" id="KW-0012">Acyltransferase</keyword>
<evidence type="ECO:0000256" key="4">
    <source>
        <dbReference type="ARBA" id="ARBA00023315"/>
    </source>
</evidence>
<dbReference type="EMBL" id="FODJ01000005">
    <property type="protein sequence ID" value="SEO25504.1"/>
    <property type="molecule type" value="Genomic_DNA"/>
</dbReference>
<dbReference type="SUPFAM" id="SSF51161">
    <property type="entry name" value="Trimeric LpxA-like enzymes"/>
    <property type="match status" value="1"/>
</dbReference>
<dbReference type="GO" id="GO:0005737">
    <property type="term" value="C:cytoplasm"/>
    <property type="evidence" value="ECO:0007669"/>
    <property type="project" value="InterPro"/>
</dbReference>
<dbReference type="InterPro" id="IPR045304">
    <property type="entry name" value="LbH_SAT"/>
</dbReference>
<evidence type="ECO:0000256" key="1">
    <source>
        <dbReference type="ARBA" id="ARBA00007274"/>
    </source>
</evidence>
<evidence type="ECO:0000313" key="7">
    <source>
        <dbReference type="Proteomes" id="UP000199300"/>
    </source>
</evidence>
<dbReference type="AlphaFoldDB" id="A0A1H8N7E3"/>
<dbReference type="Pfam" id="PF00132">
    <property type="entry name" value="Hexapep"/>
    <property type="match status" value="1"/>
</dbReference>
<dbReference type="PIRSF" id="PIRSF000441">
    <property type="entry name" value="CysE"/>
    <property type="match status" value="1"/>
</dbReference>
<dbReference type="CDD" id="cd03354">
    <property type="entry name" value="LbH_SAT"/>
    <property type="match status" value="1"/>
</dbReference>
<keyword evidence="7" id="KW-1185">Reference proteome</keyword>
<sequence length="176" mass="19284">MKLFKIINQEIRTNKKINITKKFYILLTTPSKQVIVLYRWAKCFHNNGHKKISTLLLNKIIKDFGSYISVKSQIGIDVSFRHVNGVVIGEGVKIGNRVTIYQQVTLGGRNLGDSAKGNYPIVNDGVTIFAGAKIIGPITIGENSVVGANSVVNRDVPANTVVAGIPAKIINRINKK</sequence>
<dbReference type="GO" id="GO:0009001">
    <property type="term" value="F:serine O-acetyltransferase activity"/>
    <property type="evidence" value="ECO:0007669"/>
    <property type="project" value="UniProtKB-EC"/>
</dbReference>
<evidence type="ECO:0000256" key="3">
    <source>
        <dbReference type="ARBA" id="ARBA00022679"/>
    </source>
</evidence>
<organism evidence="6 7">
    <name type="scientific">Amphibacillus marinus</name>
    <dbReference type="NCBI Taxonomy" id="872970"/>
    <lineage>
        <taxon>Bacteria</taxon>
        <taxon>Bacillati</taxon>
        <taxon>Bacillota</taxon>
        <taxon>Bacilli</taxon>
        <taxon>Bacillales</taxon>
        <taxon>Bacillaceae</taxon>
        <taxon>Amphibacillus</taxon>
    </lineage>
</organism>
<dbReference type="InterPro" id="IPR001451">
    <property type="entry name" value="Hexapep"/>
</dbReference>
<dbReference type="GO" id="GO:0006535">
    <property type="term" value="P:cysteine biosynthetic process from serine"/>
    <property type="evidence" value="ECO:0007669"/>
    <property type="project" value="InterPro"/>
</dbReference>
<keyword evidence="3 5" id="KW-0808">Transferase</keyword>
<evidence type="ECO:0000313" key="6">
    <source>
        <dbReference type="EMBL" id="SEO25504.1"/>
    </source>
</evidence>
<reference evidence="6 7" key="1">
    <citation type="submission" date="2016-10" db="EMBL/GenBank/DDBJ databases">
        <authorList>
            <person name="de Groot N.N."/>
        </authorList>
    </citation>
    <scope>NUCLEOTIDE SEQUENCE [LARGE SCALE GENOMIC DNA]</scope>
    <source>
        <strain evidence="6 7">CGMCC 1.10434</strain>
    </source>
</reference>
<proteinExistence type="inferred from homology"/>
<dbReference type="Gene3D" id="2.160.10.10">
    <property type="entry name" value="Hexapeptide repeat proteins"/>
    <property type="match status" value="1"/>
</dbReference>
<comment type="catalytic activity">
    <reaction evidence="5">
        <text>L-serine + acetyl-CoA = O-acetyl-L-serine + CoA</text>
        <dbReference type="Rhea" id="RHEA:24560"/>
        <dbReference type="ChEBI" id="CHEBI:33384"/>
        <dbReference type="ChEBI" id="CHEBI:57287"/>
        <dbReference type="ChEBI" id="CHEBI:57288"/>
        <dbReference type="ChEBI" id="CHEBI:58340"/>
        <dbReference type="EC" id="2.3.1.30"/>
    </reaction>
</comment>
<dbReference type="RefSeq" id="WP_091497030.1">
    <property type="nucleotide sequence ID" value="NZ_FODJ01000005.1"/>
</dbReference>
<evidence type="ECO:0000256" key="2">
    <source>
        <dbReference type="ARBA" id="ARBA00018522"/>
    </source>
</evidence>
<name>A0A1H8N7E3_9BACI</name>
<protein>
    <recommendedName>
        <fullName evidence="2 5">Serine acetyltransferase</fullName>
        <ecNumber evidence="5">2.3.1.30</ecNumber>
    </recommendedName>
</protein>
<evidence type="ECO:0000256" key="5">
    <source>
        <dbReference type="PIRNR" id="PIRNR000441"/>
    </source>
</evidence>
<dbReference type="InterPro" id="IPR005881">
    <property type="entry name" value="Ser_O-AcTrfase"/>
</dbReference>
<dbReference type="OrthoDB" id="9812571at2"/>
<dbReference type="EC" id="2.3.1.30" evidence="5"/>
<dbReference type="PANTHER" id="PTHR42811">
    <property type="entry name" value="SERINE ACETYLTRANSFERASE"/>
    <property type="match status" value="1"/>
</dbReference>
<dbReference type="InterPro" id="IPR011004">
    <property type="entry name" value="Trimer_LpxA-like_sf"/>
</dbReference>
<dbReference type="STRING" id="872970.SAMN04488134_105153"/>
<dbReference type="Proteomes" id="UP000199300">
    <property type="component" value="Unassembled WGS sequence"/>
</dbReference>
<gene>
    <name evidence="6" type="ORF">SAMN04488134_105153</name>
</gene>
<accession>A0A1H8N7E3</accession>
<comment type="similarity">
    <text evidence="1 5">Belongs to the transferase hexapeptide repeat family.</text>
</comment>